<feature type="compositionally biased region" description="Basic and acidic residues" evidence="1">
    <location>
        <begin position="19"/>
        <end position="40"/>
    </location>
</feature>
<dbReference type="AlphaFoldDB" id="M5RUD8"/>
<dbReference type="PATRIC" id="fig|1265738.3.peg.120"/>
<dbReference type="EMBL" id="ANOG01000013">
    <property type="protein sequence ID" value="EMI22958.1"/>
    <property type="molecule type" value="Genomic_DNA"/>
</dbReference>
<sequence>MRTSALEDRFSPPVTESFRSGDRAARSERESLVDSGKQNDDAQETPSLGISIPVHGNSLNSRETVSSDDSVRRFPCILAMRKKVLATH</sequence>
<comment type="caution">
    <text evidence="2">The sequence shown here is derived from an EMBL/GenBank/DDBJ whole genome shotgun (WGS) entry which is preliminary data.</text>
</comment>
<accession>M5RUD8</accession>
<feature type="region of interest" description="Disordered" evidence="1">
    <location>
        <begin position="1"/>
        <end position="69"/>
    </location>
</feature>
<dbReference type="Proteomes" id="UP000011991">
    <property type="component" value="Unassembled WGS sequence"/>
</dbReference>
<evidence type="ECO:0000256" key="1">
    <source>
        <dbReference type="SAM" id="MobiDB-lite"/>
    </source>
</evidence>
<feature type="compositionally biased region" description="Basic and acidic residues" evidence="1">
    <location>
        <begin position="1"/>
        <end position="10"/>
    </location>
</feature>
<gene>
    <name evidence="2" type="ORF">RMSM_00117</name>
</gene>
<organism evidence="2 3">
    <name type="scientific">Rhodopirellula maiorica SM1</name>
    <dbReference type="NCBI Taxonomy" id="1265738"/>
    <lineage>
        <taxon>Bacteria</taxon>
        <taxon>Pseudomonadati</taxon>
        <taxon>Planctomycetota</taxon>
        <taxon>Planctomycetia</taxon>
        <taxon>Pirellulales</taxon>
        <taxon>Pirellulaceae</taxon>
        <taxon>Novipirellula</taxon>
    </lineage>
</organism>
<evidence type="ECO:0000313" key="3">
    <source>
        <dbReference type="Proteomes" id="UP000011991"/>
    </source>
</evidence>
<name>M5RUD8_9BACT</name>
<protein>
    <submittedName>
        <fullName evidence="2">Uncharacterized protein</fullName>
    </submittedName>
</protein>
<feature type="compositionally biased region" description="Polar residues" evidence="1">
    <location>
        <begin position="57"/>
        <end position="68"/>
    </location>
</feature>
<reference evidence="2 3" key="1">
    <citation type="journal article" date="2013" name="Mar. Genomics">
        <title>Expression of sulfatases in Rhodopirellula baltica and the diversity of sulfatases in the genus Rhodopirellula.</title>
        <authorList>
            <person name="Wegner C.E."/>
            <person name="Richter-Heitmann T."/>
            <person name="Klindworth A."/>
            <person name="Klockow C."/>
            <person name="Richter M."/>
            <person name="Achstetter T."/>
            <person name="Glockner F.O."/>
            <person name="Harder J."/>
        </authorList>
    </citation>
    <scope>NUCLEOTIDE SEQUENCE [LARGE SCALE GENOMIC DNA]</scope>
    <source>
        <strain evidence="2 3">SM1</strain>
    </source>
</reference>
<proteinExistence type="predicted"/>
<keyword evidence="3" id="KW-1185">Reference proteome</keyword>
<evidence type="ECO:0000313" key="2">
    <source>
        <dbReference type="EMBL" id="EMI22958.1"/>
    </source>
</evidence>